<feature type="region of interest" description="Disordered" evidence="1">
    <location>
        <begin position="24"/>
        <end position="103"/>
    </location>
</feature>
<dbReference type="PROSITE" id="PS51257">
    <property type="entry name" value="PROKAR_LIPOPROTEIN"/>
    <property type="match status" value="1"/>
</dbReference>
<evidence type="ECO:0000313" key="3">
    <source>
        <dbReference type="Proteomes" id="UP000199229"/>
    </source>
</evidence>
<name>A0A1I2U4T5_9HYPH</name>
<keyword evidence="3" id="KW-1185">Reference proteome</keyword>
<accession>A0A1I2U4T5</accession>
<dbReference type="EMBL" id="FOPM01000008">
    <property type="protein sequence ID" value="SFG69846.1"/>
    <property type="molecule type" value="Genomic_DNA"/>
</dbReference>
<evidence type="ECO:0000256" key="1">
    <source>
        <dbReference type="SAM" id="MobiDB-lite"/>
    </source>
</evidence>
<dbReference type="STRING" id="582675.SAMN05192565_108127"/>
<dbReference type="Proteomes" id="UP000199229">
    <property type="component" value="Unassembled WGS sequence"/>
</dbReference>
<sequence>MPLRLRSLTILAAFGLVALGASGCGRRGGLEPPPGSAAPTLPASRTSANVAAPASPRALPQSVGLGGGTATPDSDAVRAGDELDSAAVASGGTEAPVSTTRGAKRGYVVPKQPFFLDPLL</sequence>
<evidence type="ECO:0008006" key="4">
    <source>
        <dbReference type="Google" id="ProtNLM"/>
    </source>
</evidence>
<gene>
    <name evidence="2" type="ORF">SAMN05192565_108127</name>
</gene>
<evidence type="ECO:0000313" key="2">
    <source>
        <dbReference type="EMBL" id="SFG69846.1"/>
    </source>
</evidence>
<dbReference type="RefSeq" id="WP_091971142.1">
    <property type="nucleotide sequence ID" value="NZ_FOPM01000008.1"/>
</dbReference>
<organism evidence="2 3">
    <name type="scientific">Methylobacterium gossipiicola</name>
    <dbReference type="NCBI Taxonomy" id="582675"/>
    <lineage>
        <taxon>Bacteria</taxon>
        <taxon>Pseudomonadati</taxon>
        <taxon>Pseudomonadota</taxon>
        <taxon>Alphaproteobacteria</taxon>
        <taxon>Hyphomicrobiales</taxon>
        <taxon>Methylobacteriaceae</taxon>
        <taxon>Methylobacterium</taxon>
    </lineage>
</organism>
<proteinExistence type="predicted"/>
<dbReference type="OrthoDB" id="8020981at2"/>
<protein>
    <recommendedName>
        <fullName evidence="4">Lipoprotein-attachment site-containing protein</fullName>
    </recommendedName>
</protein>
<reference evidence="3" key="1">
    <citation type="submission" date="2016-10" db="EMBL/GenBank/DDBJ databases">
        <authorList>
            <person name="Varghese N."/>
            <person name="Submissions S."/>
        </authorList>
    </citation>
    <scope>NUCLEOTIDE SEQUENCE [LARGE SCALE GENOMIC DNA]</scope>
    <source>
        <strain evidence="3">Gh-105</strain>
    </source>
</reference>
<dbReference type="AlphaFoldDB" id="A0A1I2U4T5"/>